<accession>A0ABY6NXC1</accession>
<sequence length="135" mass="13845">MIQALVAAAAGWWLAGLGWTVQATAYPGFADVPADRWAAHHAAHSRRIVWAVGPAWVVQGGATAWWLLTSFGVLSVVHAVAALGGVLLTVAWAVPVHSRLGDGFTADLGAALLRANAWRSVVFTAAAVLASAGAA</sequence>
<keyword evidence="1" id="KW-1133">Transmembrane helix</keyword>
<reference evidence="2" key="1">
    <citation type="submission" date="2022-10" db="EMBL/GenBank/DDBJ databases">
        <title>Rhodococcus sp.75.</title>
        <authorList>
            <person name="Sun M."/>
        </authorList>
    </citation>
    <scope>NUCLEOTIDE SEQUENCE</scope>
    <source>
        <strain evidence="2">75</strain>
    </source>
</reference>
<organism evidence="2 3">
    <name type="scientific">Rhodococcus antarcticus</name>
    <dbReference type="NCBI Taxonomy" id="2987751"/>
    <lineage>
        <taxon>Bacteria</taxon>
        <taxon>Bacillati</taxon>
        <taxon>Actinomycetota</taxon>
        <taxon>Actinomycetes</taxon>
        <taxon>Mycobacteriales</taxon>
        <taxon>Nocardiaceae</taxon>
        <taxon>Rhodococcus</taxon>
    </lineage>
</organism>
<name>A0ABY6NXC1_9NOCA</name>
<feature type="transmembrane region" description="Helical" evidence="1">
    <location>
        <begin position="64"/>
        <end position="94"/>
    </location>
</feature>
<protein>
    <recommendedName>
        <fullName evidence="4">DUF1772 domain-containing protein</fullName>
    </recommendedName>
</protein>
<keyword evidence="1" id="KW-0812">Transmembrane</keyword>
<evidence type="ECO:0000256" key="1">
    <source>
        <dbReference type="SAM" id="Phobius"/>
    </source>
</evidence>
<evidence type="ECO:0000313" key="2">
    <source>
        <dbReference type="EMBL" id="UZJ24044.1"/>
    </source>
</evidence>
<evidence type="ECO:0008006" key="4">
    <source>
        <dbReference type="Google" id="ProtNLM"/>
    </source>
</evidence>
<proteinExistence type="predicted"/>
<evidence type="ECO:0000313" key="3">
    <source>
        <dbReference type="Proteomes" id="UP001164965"/>
    </source>
</evidence>
<keyword evidence="1" id="KW-0472">Membrane</keyword>
<dbReference type="EMBL" id="CP110615">
    <property type="protein sequence ID" value="UZJ24044.1"/>
    <property type="molecule type" value="Genomic_DNA"/>
</dbReference>
<dbReference type="RefSeq" id="WP_265382151.1">
    <property type="nucleotide sequence ID" value="NZ_CP110615.1"/>
</dbReference>
<dbReference type="Proteomes" id="UP001164965">
    <property type="component" value="Chromosome"/>
</dbReference>
<keyword evidence="3" id="KW-1185">Reference proteome</keyword>
<gene>
    <name evidence="2" type="ORF">RHODO2019_12745</name>
</gene>